<name>A0ABX2QXJ1_9PSED</name>
<gene>
    <name evidence="2" type="ORF">HX871_18775</name>
</gene>
<dbReference type="Proteomes" id="UP000572863">
    <property type="component" value="Unassembled WGS sequence"/>
</dbReference>
<feature type="compositionally biased region" description="Acidic residues" evidence="1">
    <location>
        <begin position="193"/>
        <end position="204"/>
    </location>
</feature>
<protein>
    <submittedName>
        <fullName evidence="2">Uncharacterized protein</fullName>
    </submittedName>
</protein>
<organism evidence="2 3">
    <name type="scientific">Pseudomonas reactans</name>
    <dbReference type="NCBI Taxonomy" id="117680"/>
    <lineage>
        <taxon>Bacteria</taxon>
        <taxon>Pseudomonadati</taxon>
        <taxon>Pseudomonadota</taxon>
        <taxon>Gammaproteobacteria</taxon>
        <taxon>Pseudomonadales</taxon>
        <taxon>Pseudomonadaceae</taxon>
        <taxon>Pseudomonas</taxon>
    </lineage>
</organism>
<evidence type="ECO:0000256" key="1">
    <source>
        <dbReference type="SAM" id="MobiDB-lite"/>
    </source>
</evidence>
<evidence type="ECO:0000313" key="2">
    <source>
        <dbReference type="EMBL" id="NWD96473.1"/>
    </source>
</evidence>
<dbReference type="EMBL" id="JACARY010000040">
    <property type="protein sequence ID" value="NWD96473.1"/>
    <property type="molecule type" value="Genomic_DNA"/>
</dbReference>
<comment type="caution">
    <text evidence="2">The sequence shown here is derived from an EMBL/GenBank/DDBJ whole genome shotgun (WGS) entry which is preliminary data.</text>
</comment>
<reference evidence="2 3" key="1">
    <citation type="submission" date="2020-04" db="EMBL/GenBank/DDBJ databases">
        <title>Molecular characterization of pseudomonads from Agaricus bisporus reveal novel blotch 2 pathogens in Western Europe.</title>
        <authorList>
            <person name="Taparia T."/>
            <person name="Krijger M."/>
            <person name="Haynes E."/>
            <person name="Elpinstone J.G."/>
            <person name="Noble R."/>
            <person name="Van Der Wolf J."/>
        </authorList>
    </citation>
    <scope>NUCLEOTIDE SEQUENCE [LARGE SCALE GENOMIC DNA]</scope>
    <source>
        <strain evidence="2 3">P7774</strain>
    </source>
</reference>
<feature type="region of interest" description="Disordered" evidence="1">
    <location>
        <begin position="175"/>
        <end position="204"/>
    </location>
</feature>
<proteinExistence type="predicted"/>
<sequence>MSETRHPSFFAPKLHPKFLEKICQEVVSVAYGALADASTENDTAWTRGTLLYGRVHGLFKNLSRDPSLPWLTLRNSTMDYTISINDVLFQVVMDDPDAPKKSYRLLANDVELMQMSLFEANPEEIVTWRLFVDNDHNFESPKLTATVVGFDINRNVICHWSHEYKARTPVKSAHLPDAVEFEDPQPVRRNTDAETETTTDVDLT</sequence>
<accession>A0ABX2QXJ1</accession>
<keyword evidence="3" id="KW-1185">Reference proteome</keyword>
<evidence type="ECO:0000313" key="3">
    <source>
        <dbReference type="Proteomes" id="UP000572863"/>
    </source>
</evidence>
<dbReference type="RefSeq" id="WP_177060496.1">
    <property type="nucleotide sequence ID" value="NZ_JACARY010000040.1"/>
</dbReference>